<evidence type="ECO:0008006" key="4">
    <source>
        <dbReference type="Google" id="ProtNLM"/>
    </source>
</evidence>
<dbReference type="Gene3D" id="3.60.130.10">
    <property type="entry name" value="Clavaminate synthase-like"/>
    <property type="match status" value="1"/>
</dbReference>
<dbReference type="AlphaFoldDB" id="L7LIB3"/>
<protein>
    <recommendedName>
        <fullName evidence="4">TauD/TfdA-like domain-containing protein</fullName>
    </recommendedName>
</protein>
<keyword evidence="1" id="KW-0560">Oxidoreductase</keyword>
<gene>
    <name evidence="2" type="ORF">GSI01S_06_00020</name>
</gene>
<name>L7LIB3_9ACTN</name>
<keyword evidence="3" id="KW-1185">Reference proteome</keyword>
<evidence type="ECO:0000313" key="3">
    <source>
        <dbReference type="Proteomes" id="UP000035083"/>
    </source>
</evidence>
<dbReference type="GO" id="GO:0016491">
    <property type="term" value="F:oxidoreductase activity"/>
    <property type="evidence" value="ECO:0007669"/>
    <property type="project" value="UniProtKB-KW"/>
</dbReference>
<evidence type="ECO:0000256" key="1">
    <source>
        <dbReference type="ARBA" id="ARBA00023002"/>
    </source>
</evidence>
<sequence>MSLALNELAAEAAVNGWVTARADLQELRQVARSLGWHEVPARLGDEPVSELYPVPARKAHPRSLSVQYGLGAQPLHTDGAHLPLPPEIVALQAQTPNRTATRLWTAANTTARLSRAVPWSALRHGVFLMSSGRRRIHAVAASHGQIRYDPGCMKPCDQRARRLAAFFEEVLNDAHAHTWDSNREVLLIDNRITLHARAQVSPDDEDRVLRRVAFRFGRGE</sequence>
<dbReference type="EMBL" id="BANU01000006">
    <property type="protein sequence ID" value="GAC59847.1"/>
    <property type="molecule type" value="Genomic_DNA"/>
</dbReference>
<evidence type="ECO:0000313" key="2">
    <source>
        <dbReference type="EMBL" id="GAC59847.1"/>
    </source>
</evidence>
<dbReference type="Proteomes" id="UP000035083">
    <property type="component" value="Unassembled WGS sequence"/>
</dbReference>
<accession>L7LIB3</accession>
<organism evidence="2 3">
    <name type="scientific">Gordonia sihwensis NBRC 108236</name>
    <dbReference type="NCBI Taxonomy" id="1223544"/>
    <lineage>
        <taxon>Bacteria</taxon>
        <taxon>Bacillati</taxon>
        <taxon>Actinomycetota</taxon>
        <taxon>Actinomycetes</taxon>
        <taxon>Mycobacteriales</taxon>
        <taxon>Gordoniaceae</taxon>
        <taxon>Gordonia</taxon>
    </lineage>
</organism>
<comment type="caution">
    <text evidence="2">The sequence shown here is derived from an EMBL/GenBank/DDBJ whole genome shotgun (WGS) entry which is preliminary data.</text>
</comment>
<reference evidence="2 3" key="1">
    <citation type="submission" date="2012-12" db="EMBL/GenBank/DDBJ databases">
        <title>Whole genome shotgun sequence of Gordonia sihwensis NBRC 108236.</title>
        <authorList>
            <person name="Yoshida I."/>
            <person name="Hosoyama A."/>
            <person name="Tsuchikane K."/>
            <person name="Ando Y."/>
            <person name="Baba S."/>
            <person name="Ohji S."/>
            <person name="Hamada M."/>
            <person name="Tamura T."/>
            <person name="Yamazoe A."/>
            <person name="Yamazaki S."/>
            <person name="Fujita N."/>
        </authorList>
    </citation>
    <scope>NUCLEOTIDE SEQUENCE [LARGE SCALE GENOMIC DNA]</scope>
    <source>
        <strain evidence="2 3">NBRC 108236</strain>
    </source>
</reference>
<dbReference type="SUPFAM" id="SSF51197">
    <property type="entry name" value="Clavaminate synthase-like"/>
    <property type="match status" value="1"/>
</dbReference>
<proteinExistence type="predicted"/>
<dbReference type="InterPro" id="IPR042098">
    <property type="entry name" value="TauD-like_sf"/>
</dbReference>